<gene>
    <name evidence="1" type="ORF">DFH07DRAFT_969280</name>
</gene>
<dbReference type="SUPFAM" id="SSF81383">
    <property type="entry name" value="F-box domain"/>
    <property type="match status" value="1"/>
</dbReference>
<dbReference type="EMBL" id="JARJLG010000193">
    <property type="protein sequence ID" value="KAJ7730077.1"/>
    <property type="molecule type" value="Genomic_DNA"/>
</dbReference>
<name>A0AAD7MTK5_9AGAR</name>
<keyword evidence="2" id="KW-1185">Reference proteome</keyword>
<evidence type="ECO:0008006" key="3">
    <source>
        <dbReference type="Google" id="ProtNLM"/>
    </source>
</evidence>
<dbReference type="AlphaFoldDB" id="A0AAD7MTK5"/>
<protein>
    <recommendedName>
        <fullName evidence="3">F-box domain-containing protein</fullName>
    </recommendedName>
</protein>
<reference evidence="1" key="1">
    <citation type="submission" date="2023-03" db="EMBL/GenBank/DDBJ databases">
        <title>Massive genome expansion in bonnet fungi (Mycena s.s.) driven by repeated elements and novel gene families across ecological guilds.</title>
        <authorList>
            <consortium name="Lawrence Berkeley National Laboratory"/>
            <person name="Harder C.B."/>
            <person name="Miyauchi S."/>
            <person name="Viragh M."/>
            <person name="Kuo A."/>
            <person name="Thoen E."/>
            <person name="Andreopoulos B."/>
            <person name="Lu D."/>
            <person name="Skrede I."/>
            <person name="Drula E."/>
            <person name="Henrissat B."/>
            <person name="Morin E."/>
            <person name="Kohler A."/>
            <person name="Barry K."/>
            <person name="LaButti K."/>
            <person name="Morin E."/>
            <person name="Salamov A."/>
            <person name="Lipzen A."/>
            <person name="Mereny Z."/>
            <person name="Hegedus B."/>
            <person name="Baldrian P."/>
            <person name="Stursova M."/>
            <person name="Weitz H."/>
            <person name="Taylor A."/>
            <person name="Grigoriev I.V."/>
            <person name="Nagy L.G."/>
            <person name="Martin F."/>
            <person name="Kauserud H."/>
        </authorList>
    </citation>
    <scope>NUCLEOTIDE SEQUENCE</scope>
    <source>
        <strain evidence="1">CBHHK188m</strain>
    </source>
</reference>
<evidence type="ECO:0000313" key="2">
    <source>
        <dbReference type="Proteomes" id="UP001215280"/>
    </source>
</evidence>
<accession>A0AAD7MTK5</accession>
<evidence type="ECO:0000313" key="1">
    <source>
        <dbReference type="EMBL" id="KAJ7730077.1"/>
    </source>
</evidence>
<organism evidence="1 2">
    <name type="scientific">Mycena maculata</name>
    <dbReference type="NCBI Taxonomy" id="230809"/>
    <lineage>
        <taxon>Eukaryota</taxon>
        <taxon>Fungi</taxon>
        <taxon>Dikarya</taxon>
        <taxon>Basidiomycota</taxon>
        <taxon>Agaricomycotina</taxon>
        <taxon>Agaricomycetes</taxon>
        <taxon>Agaricomycetidae</taxon>
        <taxon>Agaricales</taxon>
        <taxon>Marasmiineae</taxon>
        <taxon>Mycenaceae</taxon>
        <taxon>Mycena</taxon>
    </lineage>
</organism>
<dbReference type="Proteomes" id="UP001215280">
    <property type="component" value="Unassembled WGS sequence"/>
</dbReference>
<dbReference type="InterPro" id="IPR036047">
    <property type="entry name" value="F-box-like_dom_sf"/>
</dbReference>
<comment type="caution">
    <text evidence="1">The sequence shown here is derived from an EMBL/GenBank/DDBJ whole genome shotgun (WGS) entry which is preliminary data.</text>
</comment>
<sequence>MSMLTVDLLGHIMLDALGIEEKFALSQVSRLWRDVALSSPLLWSSFTGGSSKIDCCRVPLILELSGTHIHFRFNSDAKEWATYVLKALVPYVARVETLDIQLMVVADVTPLLDNNLQFLPADPLLRILDIECCSPTNWHALLVPTLEDIRLCAASDADVGTLSDIFTRCPLVWRMIMDSHHSREDKYDFQVFTRRPLVQALRELELRLDQEADLERVLRIGFSDVVLHTLTVCIYNGHGYDDMEFLARNLLPGVGSNNL</sequence>
<proteinExistence type="predicted"/>